<name>A0A7W8XEV8_9HYPH</name>
<dbReference type="EMBL" id="JACHBC010000005">
    <property type="protein sequence ID" value="MBB5561062.1"/>
    <property type="molecule type" value="Genomic_DNA"/>
</dbReference>
<gene>
    <name evidence="1" type="ORF">GGI59_002737</name>
</gene>
<organism evidence="1 2">
    <name type="scientific">Rhizobium lentis</name>
    <dbReference type="NCBI Taxonomy" id="1138194"/>
    <lineage>
        <taxon>Bacteria</taxon>
        <taxon>Pseudomonadati</taxon>
        <taxon>Pseudomonadota</taxon>
        <taxon>Alphaproteobacteria</taxon>
        <taxon>Hyphomicrobiales</taxon>
        <taxon>Rhizobiaceae</taxon>
        <taxon>Rhizobium/Agrobacterium group</taxon>
        <taxon>Rhizobium</taxon>
    </lineage>
</organism>
<reference evidence="1 2" key="1">
    <citation type="submission" date="2020-08" db="EMBL/GenBank/DDBJ databases">
        <title>Genomic Encyclopedia of Type Strains, Phase IV (KMG-V): Genome sequencing to study the core and pangenomes of soil and plant-associated prokaryotes.</title>
        <authorList>
            <person name="Whitman W."/>
        </authorList>
    </citation>
    <scope>NUCLEOTIDE SEQUENCE [LARGE SCALE GENOMIC DNA]</scope>
    <source>
        <strain evidence="1 2">SEMIA 4034</strain>
    </source>
</reference>
<dbReference type="AlphaFoldDB" id="A0A7W8XEV8"/>
<sequence length="48" mass="5260">MLVREHTCGGDVGNGGLELVRPAANDITFAIHHRVIADARDFARNILF</sequence>
<evidence type="ECO:0000313" key="1">
    <source>
        <dbReference type="EMBL" id="MBB5561062.1"/>
    </source>
</evidence>
<protein>
    <submittedName>
        <fullName evidence="1">Uncharacterized protein</fullName>
    </submittedName>
</protein>
<proteinExistence type="predicted"/>
<dbReference type="Proteomes" id="UP000528824">
    <property type="component" value="Unassembled WGS sequence"/>
</dbReference>
<keyword evidence="2" id="KW-1185">Reference proteome</keyword>
<accession>A0A7W8XEV8</accession>
<comment type="caution">
    <text evidence="1">The sequence shown here is derived from an EMBL/GenBank/DDBJ whole genome shotgun (WGS) entry which is preliminary data.</text>
</comment>
<evidence type="ECO:0000313" key="2">
    <source>
        <dbReference type="Proteomes" id="UP000528824"/>
    </source>
</evidence>